<reference evidence="3 4" key="1">
    <citation type="submission" date="2015-08" db="EMBL/GenBank/DDBJ databases">
        <title>The genome of the Asian arowana (Scleropages formosus).</title>
        <authorList>
            <person name="Tan M.H."/>
            <person name="Gan H.M."/>
            <person name="Croft L.J."/>
            <person name="Austin C.M."/>
        </authorList>
    </citation>
    <scope>NUCLEOTIDE SEQUENCE [LARGE SCALE GENOMIC DNA]</scope>
    <source>
        <strain evidence="3">Aro1</strain>
    </source>
</reference>
<dbReference type="EMBL" id="JARO02000079">
    <property type="protein sequence ID" value="KPP80001.1"/>
    <property type="molecule type" value="Genomic_DNA"/>
</dbReference>
<feature type="compositionally biased region" description="Acidic residues" evidence="2">
    <location>
        <begin position="325"/>
        <end position="340"/>
    </location>
</feature>
<feature type="compositionally biased region" description="Acidic residues" evidence="2">
    <location>
        <begin position="348"/>
        <end position="369"/>
    </location>
</feature>
<feature type="compositionally biased region" description="Basic and acidic residues" evidence="2">
    <location>
        <begin position="505"/>
        <end position="519"/>
    </location>
</feature>
<evidence type="ECO:0000256" key="1">
    <source>
        <dbReference type="SAM" id="Coils"/>
    </source>
</evidence>
<feature type="compositionally biased region" description="Basic and acidic residues" evidence="2">
    <location>
        <begin position="229"/>
        <end position="238"/>
    </location>
</feature>
<feature type="compositionally biased region" description="Polar residues" evidence="2">
    <location>
        <begin position="412"/>
        <end position="421"/>
    </location>
</feature>
<feature type="compositionally biased region" description="Basic and acidic residues" evidence="2">
    <location>
        <begin position="139"/>
        <end position="149"/>
    </location>
</feature>
<evidence type="ECO:0000313" key="3">
    <source>
        <dbReference type="EMBL" id="KPP80001.1"/>
    </source>
</evidence>
<proteinExistence type="predicted"/>
<feature type="compositionally biased region" description="Pro residues" evidence="2">
    <location>
        <begin position="119"/>
        <end position="133"/>
    </location>
</feature>
<feature type="region of interest" description="Disordered" evidence="2">
    <location>
        <begin position="107"/>
        <end position="167"/>
    </location>
</feature>
<name>A0A0N8K3A6_SCLFO</name>
<dbReference type="PANTHER" id="PTHR48148">
    <property type="entry name" value="KERATINOCYTE PROLINE-RICH PROTEIN"/>
    <property type="match status" value="1"/>
</dbReference>
<evidence type="ECO:0000256" key="2">
    <source>
        <dbReference type="SAM" id="MobiDB-lite"/>
    </source>
</evidence>
<sequence>MDCNSKVKVKWSAVLPPHPLECQAIAEKKLQVHDASTIPGSLRVAVPTDAEPLPHIPVVEVVSEKEPSEVDNNNQPVSPRVIDWLKQSFEKVIPQPPEIQAPLNTEESLKKEASAASPAPSPAAAPAPTPSQAPAPAETMKESLFRDPNEHEDEDEDGRTDASPSVLCPSSGVVGWIFQELNRMIPQPVVKPKENTPEGVSVAQNTCIAQDPGQMVLEDVDSDWENEKEELPPSRDPPRPMSPPLSFLPQVMAMHQEDAETQTDRWTPLVERIKKEAEESVMATLEERQERLESARMAEEVARAAAETAVRQLAEQQGTGREPVAQDEEEEKEGQEEADGGEQLPNIQEDENEEDPELLEIREESEEETADNKTECRILRFFDVIPRASCFVGCSADFGSVETSPVGLSKEPQPNSLNRPTSPEEARRTPSPVEDSRPSPVQELLNEPEAESTRSPSPQAKAPELEADETSAPRDPETNIIKGASPPPEEAEPLRAPSPSAEEPEPVRRASPEVVKEESSTVTEQPGPSEDPCVSPASAQEEEKKAEGCEARCLSVKSCLMRVPYVPECLDRFRQLLRENNISVPKLPPMPELPPQVVQFNQRLQPHLAQFNQHLQPCLDQFSQKLQPHLTQLKQQLQPPLAQLKPQLPQQVTQLPQKLVELPQRVAQLPHLTRQRCLNIIHRLNSINPKQDA</sequence>
<feature type="region of interest" description="Disordered" evidence="2">
    <location>
        <begin position="397"/>
        <end position="547"/>
    </location>
</feature>
<comment type="caution">
    <text evidence="3">The sequence shown here is derived from an EMBL/GenBank/DDBJ whole genome shotgun (WGS) entry which is preliminary data.</text>
</comment>
<dbReference type="PANTHER" id="PTHR48148:SF3">
    <property type="entry name" value="KERATINOCYTE PROLINE-RICH PROTEIN"/>
    <property type="match status" value="1"/>
</dbReference>
<dbReference type="Proteomes" id="UP000034805">
    <property type="component" value="Unassembled WGS sequence"/>
</dbReference>
<feature type="region of interest" description="Disordered" evidence="2">
    <location>
        <begin position="306"/>
        <end position="376"/>
    </location>
</feature>
<gene>
    <name evidence="3" type="ORF">Z043_100375</name>
</gene>
<feature type="region of interest" description="Disordered" evidence="2">
    <location>
        <begin position="222"/>
        <end position="246"/>
    </location>
</feature>
<dbReference type="Gene3D" id="6.10.250.2890">
    <property type="match status" value="1"/>
</dbReference>
<accession>A0A0N8K3A6</accession>
<evidence type="ECO:0000313" key="4">
    <source>
        <dbReference type="Proteomes" id="UP000034805"/>
    </source>
</evidence>
<dbReference type="SUPFAM" id="SSF47162">
    <property type="entry name" value="Apolipoprotein"/>
    <property type="match status" value="1"/>
</dbReference>
<organism evidence="3 4">
    <name type="scientific">Scleropages formosus</name>
    <name type="common">Asian bonytongue</name>
    <name type="synonym">Osteoglossum formosum</name>
    <dbReference type="NCBI Taxonomy" id="113540"/>
    <lineage>
        <taxon>Eukaryota</taxon>
        <taxon>Metazoa</taxon>
        <taxon>Chordata</taxon>
        <taxon>Craniata</taxon>
        <taxon>Vertebrata</taxon>
        <taxon>Euteleostomi</taxon>
        <taxon>Actinopterygii</taxon>
        <taxon>Neopterygii</taxon>
        <taxon>Teleostei</taxon>
        <taxon>Osteoglossocephala</taxon>
        <taxon>Osteoglossomorpha</taxon>
        <taxon>Osteoglossiformes</taxon>
        <taxon>Osteoglossidae</taxon>
        <taxon>Scleropages</taxon>
    </lineage>
</organism>
<feature type="coiled-coil region" evidence="1">
    <location>
        <begin position="275"/>
        <end position="302"/>
    </location>
</feature>
<dbReference type="AlphaFoldDB" id="A0A0N8K3A6"/>
<feature type="compositionally biased region" description="Low complexity" evidence="2">
    <location>
        <begin position="306"/>
        <end position="315"/>
    </location>
</feature>
<keyword evidence="1" id="KW-0175">Coiled coil</keyword>
<protein>
    <submittedName>
        <fullName evidence="3">Uncharacterized protein</fullName>
    </submittedName>
</protein>